<reference evidence="2" key="1">
    <citation type="journal article" date="2014" name="Int. J. Syst. Evol. Microbiol.">
        <title>Complete genome sequence of Corynebacterium casei LMG S-19264T (=DSM 44701T), isolated from a smear-ripened cheese.</title>
        <authorList>
            <consortium name="US DOE Joint Genome Institute (JGI-PGF)"/>
            <person name="Walter F."/>
            <person name="Albersmeier A."/>
            <person name="Kalinowski J."/>
            <person name="Ruckert C."/>
        </authorList>
    </citation>
    <scope>NUCLEOTIDE SEQUENCE</scope>
    <source>
        <strain evidence="2">JCM 4956</strain>
    </source>
</reference>
<dbReference type="EMBL" id="BMWD01000007">
    <property type="protein sequence ID" value="GGX57629.1"/>
    <property type="molecule type" value="Genomic_DNA"/>
</dbReference>
<name>A0A918KCL8_9ACTN</name>
<proteinExistence type="predicted"/>
<evidence type="ECO:0000313" key="3">
    <source>
        <dbReference type="Proteomes" id="UP000645555"/>
    </source>
</evidence>
<accession>A0A918KCL8</accession>
<dbReference type="Proteomes" id="UP000645555">
    <property type="component" value="Unassembled WGS sequence"/>
</dbReference>
<feature type="compositionally biased region" description="Basic and acidic residues" evidence="1">
    <location>
        <begin position="35"/>
        <end position="46"/>
    </location>
</feature>
<reference evidence="2" key="2">
    <citation type="submission" date="2020-09" db="EMBL/GenBank/DDBJ databases">
        <authorList>
            <person name="Sun Q."/>
            <person name="Ohkuma M."/>
        </authorList>
    </citation>
    <scope>NUCLEOTIDE SEQUENCE</scope>
    <source>
        <strain evidence="2">JCM 4956</strain>
    </source>
</reference>
<protein>
    <submittedName>
        <fullName evidence="2">Uncharacterized protein</fullName>
    </submittedName>
</protein>
<evidence type="ECO:0000313" key="2">
    <source>
        <dbReference type="EMBL" id="GGX57629.1"/>
    </source>
</evidence>
<feature type="compositionally biased region" description="Pro residues" evidence="1">
    <location>
        <begin position="47"/>
        <end position="56"/>
    </location>
</feature>
<dbReference type="AlphaFoldDB" id="A0A918KCL8"/>
<sequence>MCKSGDGMSRTLPSGGLRTDGSGARPGPPCPTRPDPTRPDPTRPDPARPVAPPADPAVPGVSPTPGRERSAARRPP</sequence>
<feature type="compositionally biased region" description="Basic and acidic residues" evidence="1">
    <location>
        <begin position="66"/>
        <end position="76"/>
    </location>
</feature>
<comment type="caution">
    <text evidence="2">The sequence shown here is derived from an EMBL/GenBank/DDBJ whole genome shotgun (WGS) entry which is preliminary data.</text>
</comment>
<gene>
    <name evidence="2" type="ORF">GCM10010515_26560</name>
</gene>
<keyword evidence="3" id="KW-1185">Reference proteome</keyword>
<evidence type="ECO:0000256" key="1">
    <source>
        <dbReference type="SAM" id="MobiDB-lite"/>
    </source>
</evidence>
<feature type="region of interest" description="Disordered" evidence="1">
    <location>
        <begin position="1"/>
        <end position="76"/>
    </location>
</feature>
<organism evidence="2 3">
    <name type="scientific">Streptomyces fructofermentans</name>
    <dbReference type="NCBI Taxonomy" id="152141"/>
    <lineage>
        <taxon>Bacteria</taxon>
        <taxon>Bacillati</taxon>
        <taxon>Actinomycetota</taxon>
        <taxon>Actinomycetes</taxon>
        <taxon>Kitasatosporales</taxon>
        <taxon>Streptomycetaceae</taxon>
        <taxon>Streptomyces</taxon>
    </lineage>
</organism>